<keyword evidence="1" id="KW-0472">Membrane</keyword>
<dbReference type="GO" id="GO:0005886">
    <property type="term" value="C:plasma membrane"/>
    <property type="evidence" value="ECO:0007669"/>
    <property type="project" value="TreeGrafter"/>
</dbReference>
<feature type="transmembrane region" description="Helical" evidence="1">
    <location>
        <begin position="235"/>
        <end position="255"/>
    </location>
</feature>
<reference evidence="2" key="1">
    <citation type="submission" date="2023-05" db="EMBL/GenBank/DDBJ databases">
        <title>Anaerotaeda fermentans gen. nov., sp. nov., a novel anaerobic planctomycete of the new family within the order Sedimentisphaerales isolated from Taman Peninsula, Russia.</title>
        <authorList>
            <person name="Khomyakova M.A."/>
            <person name="Merkel A.Y."/>
            <person name="Slobodkin A.I."/>
        </authorList>
    </citation>
    <scope>NUCLEOTIDE SEQUENCE</scope>
    <source>
        <strain evidence="2">M17dextr</strain>
    </source>
</reference>
<keyword evidence="3" id="KW-1185">Reference proteome</keyword>
<evidence type="ECO:0000313" key="3">
    <source>
        <dbReference type="Proteomes" id="UP001431776"/>
    </source>
</evidence>
<evidence type="ECO:0008006" key="4">
    <source>
        <dbReference type="Google" id="ProtNLM"/>
    </source>
</evidence>
<dbReference type="PANTHER" id="PTHR30569">
    <property type="entry name" value="CYTOSINE TRANSPORTER CODB"/>
    <property type="match status" value="1"/>
</dbReference>
<organism evidence="2 3">
    <name type="scientific">Anaerobaca lacustris</name>
    <dbReference type="NCBI Taxonomy" id="3044600"/>
    <lineage>
        <taxon>Bacteria</taxon>
        <taxon>Pseudomonadati</taxon>
        <taxon>Planctomycetota</taxon>
        <taxon>Phycisphaerae</taxon>
        <taxon>Sedimentisphaerales</taxon>
        <taxon>Anaerobacaceae</taxon>
        <taxon>Anaerobaca</taxon>
    </lineage>
</organism>
<dbReference type="PANTHER" id="PTHR30569:SF0">
    <property type="entry name" value="CYTOSINE PERMEASE"/>
    <property type="match status" value="1"/>
</dbReference>
<feature type="transmembrane region" description="Helical" evidence="1">
    <location>
        <begin position="62"/>
        <end position="86"/>
    </location>
</feature>
<feature type="transmembrane region" description="Helical" evidence="1">
    <location>
        <begin position="310"/>
        <end position="331"/>
    </location>
</feature>
<feature type="transmembrane region" description="Helical" evidence="1">
    <location>
        <begin position="149"/>
        <end position="169"/>
    </location>
</feature>
<name>A0AAW6TYH2_9BACT</name>
<feature type="transmembrane region" description="Helical" evidence="1">
    <location>
        <begin position="107"/>
        <end position="137"/>
    </location>
</feature>
<protein>
    <recommendedName>
        <fullName evidence="4">Cytosine permease</fullName>
    </recommendedName>
</protein>
<feature type="transmembrane region" description="Helical" evidence="1">
    <location>
        <begin position="352"/>
        <end position="372"/>
    </location>
</feature>
<keyword evidence="1" id="KW-0812">Transmembrane</keyword>
<dbReference type="EMBL" id="JASCXX010000003">
    <property type="protein sequence ID" value="MDI6448063.1"/>
    <property type="molecule type" value="Genomic_DNA"/>
</dbReference>
<proteinExistence type="predicted"/>
<feature type="transmembrane region" description="Helical" evidence="1">
    <location>
        <begin position="378"/>
        <end position="399"/>
    </location>
</feature>
<dbReference type="RefSeq" id="WP_349243473.1">
    <property type="nucleotide sequence ID" value="NZ_JASCXX010000003.1"/>
</dbReference>
<feature type="transmembrane region" description="Helical" evidence="1">
    <location>
        <begin position="181"/>
        <end position="201"/>
    </location>
</feature>
<evidence type="ECO:0000313" key="2">
    <source>
        <dbReference type="EMBL" id="MDI6448063.1"/>
    </source>
</evidence>
<sequence length="476" mass="51730">MSEEQQAQQTQAGGEFEREPVPQNRLLGFKSFVGMYAGEHCAGTELMIGPLFVAAGVSAFDVVVGLIAGNVLAVLSWVFLCAPIATRARLTLYYQLEKICGRQLVTLYNLANGVMFCFLAGAMVTVSATALGVWFKFPMPELSDNYPNSFGWVIAVLACGAMISVVAAYGYEVVSKVANVAAPWMVLVFIAFGLVGLRQFIDATGSEVNSLADVWTLAKTHIWQGGDPHPGRVKFTFWHVAFFAWFCNMAMHIGMSDLSVLRFARKSWYAVASGTGMFLGHFLAWLAASILYAFQMHVEPGNTKVLPGPLAYQAAGLAGLICVIIAGWTTANPTIYRAGLAFQAIVPKSSRFRVTLITGAIATVAAMFPALAMRLLDFVALYGLVLMPMGAVVFVDFWLIPKLGLRGSYAELSGRHFNWAAFAAWIVTLAICLGIVFIVGNWTLYFVALPGWFIASAVYIVLSRVYQKQGRPVAAR</sequence>
<gene>
    <name evidence="2" type="ORF">QJ522_03310</name>
</gene>
<evidence type="ECO:0000256" key="1">
    <source>
        <dbReference type="SAM" id="Phobius"/>
    </source>
</evidence>
<accession>A0AAW6TYH2</accession>
<feature type="transmembrane region" description="Helical" evidence="1">
    <location>
        <begin position="444"/>
        <end position="462"/>
    </location>
</feature>
<dbReference type="GO" id="GO:0015209">
    <property type="term" value="F:cytosine transmembrane transporter activity"/>
    <property type="evidence" value="ECO:0007669"/>
    <property type="project" value="InterPro"/>
</dbReference>
<keyword evidence="1" id="KW-1133">Transmembrane helix</keyword>
<dbReference type="AlphaFoldDB" id="A0AAW6TYH2"/>
<comment type="caution">
    <text evidence="2">The sequence shown here is derived from an EMBL/GenBank/DDBJ whole genome shotgun (WGS) entry which is preliminary data.</text>
</comment>
<feature type="transmembrane region" description="Helical" evidence="1">
    <location>
        <begin position="267"/>
        <end position="290"/>
    </location>
</feature>
<dbReference type="Gene3D" id="1.10.4160.10">
    <property type="entry name" value="Hydantoin permease"/>
    <property type="match status" value="1"/>
</dbReference>
<feature type="transmembrane region" description="Helical" evidence="1">
    <location>
        <begin position="419"/>
        <end position="438"/>
    </location>
</feature>
<dbReference type="Proteomes" id="UP001431776">
    <property type="component" value="Unassembled WGS sequence"/>
</dbReference>
<dbReference type="InterPro" id="IPR030191">
    <property type="entry name" value="CodB"/>
</dbReference>